<dbReference type="InterPro" id="IPR039448">
    <property type="entry name" value="Beta_helix"/>
</dbReference>
<dbReference type="Gene3D" id="2.160.20.10">
    <property type="entry name" value="Single-stranded right-handed beta-helix, Pectin lyase-like"/>
    <property type="match status" value="1"/>
</dbReference>
<dbReference type="AlphaFoldDB" id="A0A835SDV9"/>
<dbReference type="InterPro" id="IPR006626">
    <property type="entry name" value="PbH1"/>
</dbReference>
<feature type="region of interest" description="Disordered" evidence="2">
    <location>
        <begin position="1"/>
        <end position="34"/>
    </location>
</feature>
<dbReference type="Pfam" id="PF13229">
    <property type="entry name" value="Beta_helix"/>
    <property type="match status" value="1"/>
</dbReference>
<dbReference type="InterPro" id="IPR012334">
    <property type="entry name" value="Pectin_lyas_fold"/>
</dbReference>
<feature type="compositionally biased region" description="Low complexity" evidence="2">
    <location>
        <begin position="20"/>
        <end position="33"/>
    </location>
</feature>
<sequence length="408" mass="41110">MIASAPRARPQHDRGSTCNAAATDAQAHTQQQHISQPVTAHCVGVLVPRRQALRLLAAAMAAACSGGFVLPPAADAEELANTAARGAAAAPGAVLAPSAPATAEAGVSSAPPAEAATPAEVVACFVSPGGANDSAELPPGAERAARFSSLVEAVAACPDGGVVLVAGGRYRERLVLRGQAVTIKAWPQGAEVELLWETAQPYESTVDISGGTSVALGGSGGQVVLEGLTIRHASKSVANNFGVYVHGACSPRLLDCDISSRTGAGVGVEGASPWLLGCRVHDCARQGLAIFGGGAELMADLNLDLSLDPAVDPGLLTGMTGGVVQGCDVYGNALDGVLVRGGAAPDLMDNKVHDNKGSGFNLQDCSGRYSGNVVYDNARGAVAVSPLFELDSGDLAGSNSLRGLLRRL</sequence>
<dbReference type="PANTHER" id="PTHR22990:SF15">
    <property type="entry name" value="F-BOX ONLY PROTEIN 10"/>
    <property type="match status" value="1"/>
</dbReference>
<dbReference type="OrthoDB" id="427974at2759"/>
<dbReference type="SUPFAM" id="SSF51126">
    <property type="entry name" value="Pectin lyase-like"/>
    <property type="match status" value="1"/>
</dbReference>
<dbReference type="InterPro" id="IPR006311">
    <property type="entry name" value="TAT_signal"/>
</dbReference>
<dbReference type="SMART" id="SM00710">
    <property type="entry name" value="PbH1"/>
    <property type="match status" value="4"/>
</dbReference>
<protein>
    <recommendedName>
        <fullName evidence="3">Right handed beta helix domain-containing protein</fullName>
    </recommendedName>
</protein>
<name>A0A835SDV9_CHLIN</name>
<dbReference type="PROSITE" id="PS51318">
    <property type="entry name" value="TAT"/>
    <property type="match status" value="1"/>
</dbReference>
<dbReference type="PANTHER" id="PTHR22990">
    <property type="entry name" value="F-BOX ONLY PROTEIN"/>
    <property type="match status" value="1"/>
</dbReference>
<proteinExistence type="predicted"/>
<feature type="domain" description="Right handed beta helix" evidence="3">
    <location>
        <begin position="320"/>
        <end position="384"/>
    </location>
</feature>
<dbReference type="EMBL" id="JAEHOC010000075">
    <property type="protein sequence ID" value="KAG2423736.1"/>
    <property type="molecule type" value="Genomic_DNA"/>
</dbReference>
<gene>
    <name evidence="4" type="ORF">HXX76_015125</name>
</gene>
<dbReference type="InterPro" id="IPR051550">
    <property type="entry name" value="SCF-Subunits/Alg-Epimerases"/>
</dbReference>
<evidence type="ECO:0000259" key="3">
    <source>
        <dbReference type="Pfam" id="PF13229"/>
    </source>
</evidence>
<dbReference type="InterPro" id="IPR011050">
    <property type="entry name" value="Pectin_lyase_fold/virulence"/>
</dbReference>
<organism evidence="4 5">
    <name type="scientific">Chlamydomonas incerta</name>
    <dbReference type="NCBI Taxonomy" id="51695"/>
    <lineage>
        <taxon>Eukaryota</taxon>
        <taxon>Viridiplantae</taxon>
        <taxon>Chlorophyta</taxon>
        <taxon>core chlorophytes</taxon>
        <taxon>Chlorophyceae</taxon>
        <taxon>CS clade</taxon>
        <taxon>Chlamydomonadales</taxon>
        <taxon>Chlamydomonadaceae</taxon>
        <taxon>Chlamydomonas</taxon>
    </lineage>
</organism>
<reference evidence="4" key="1">
    <citation type="journal article" date="2020" name="bioRxiv">
        <title>Comparative genomics of Chlamydomonas.</title>
        <authorList>
            <person name="Craig R.J."/>
            <person name="Hasan A.R."/>
            <person name="Ness R.W."/>
            <person name="Keightley P.D."/>
        </authorList>
    </citation>
    <scope>NUCLEOTIDE SEQUENCE</scope>
    <source>
        <strain evidence="4">SAG 7.73</strain>
    </source>
</reference>
<keyword evidence="1" id="KW-0677">Repeat</keyword>
<evidence type="ECO:0000313" key="5">
    <source>
        <dbReference type="Proteomes" id="UP000650467"/>
    </source>
</evidence>
<evidence type="ECO:0000256" key="1">
    <source>
        <dbReference type="ARBA" id="ARBA00022737"/>
    </source>
</evidence>
<keyword evidence="5" id="KW-1185">Reference proteome</keyword>
<accession>A0A835SDV9</accession>
<comment type="caution">
    <text evidence="4">The sequence shown here is derived from an EMBL/GenBank/DDBJ whole genome shotgun (WGS) entry which is preliminary data.</text>
</comment>
<dbReference type="Proteomes" id="UP000650467">
    <property type="component" value="Unassembled WGS sequence"/>
</dbReference>
<evidence type="ECO:0000256" key="2">
    <source>
        <dbReference type="SAM" id="MobiDB-lite"/>
    </source>
</evidence>
<evidence type="ECO:0000313" key="4">
    <source>
        <dbReference type="EMBL" id="KAG2423736.1"/>
    </source>
</evidence>